<evidence type="ECO:0008006" key="3">
    <source>
        <dbReference type="Google" id="ProtNLM"/>
    </source>
</evidence>
<dbReference type="EMBL" id="CP036525">
    <property type="protein sequence ID" value="QDT02909.1"/>
    <property type="molecule type" value="Genomic_DNA"/>
</dbReference>
<proteinExistence type="predicted"/>
<organism evidence="1 2">
    <name type="scientific">Rubripirellula lacrimiformis</name>
    <dbReference type="NCBI Taxonomy" id="1930273"/>
    <lineage>
        <taxon>Bacteria</taxon>
        <taxon>Pseudomonadati</taxon>
        <taxon>Planctomycetota</taxon>
        <taxon>Planctomycetia</taxon>
        <taxon>Pirellulales</taxon>
        <taxon>Pirellulaceae</taxon>
        <taxon>Rubripirellula</taxon>
    </lineage>
</organism>
<dbReference type="Gene3D" id="3.30.70.1290">
    <property type="entry name" value="Transposase IS200-like"/>
    <property type="match status" value="1"/>
</dbReference>
<protein>
    <recommendedName>
        <fullName evidence="3">Transposase IS200-like domain-containing protein</fullName>
    </recommendedName>
</protein>
<dbReference type="SUPFAM" id="SSF143422">
    <property type="entry name" value="Transposase IS200-like"/>
    <property type="match status" value="1"/>
</dbReference>
<reference evidence="1 2" key="1">
    <citation type="submission" date="2019-02" db="EMBL/GenBank/DDBJ databases">
        <title>Deep-cultivation of Planctomycetes and their phenomic and genomic characterization uncovers novel biology.</title>
        <authorList>
            <person name="Wiegand S."/>
            <person name="Jogler M."/>
            <person name="Boedeker C."/>
            <person name="Pinto D."/>
            <person name="Vollmers J."/>
            <person name="Rivas-Marin E."/>
            <person name="Kohn T."/>
            <person name="Peeters S.H."/>
            <person name="Heuer A."/>
            <person name="Rast P."/>
            <person name="Oberbeckmann S."/>
            <person name="Bunk B."/>
            <person name="Jeske O."/>
            <person name="Meyerdierks A."/>
            <person name="Storesund J.E."/>
            <person name="Kallscheuer N."/>
            <person name="Luecker S."/>
            <person name="Lage O.M."/>
            <person name="Pohl T."/>
            <person name="Merkel B.J."/>
            <person name="Hornburger P."/>
            <person name="Mueller R.-W."/>
            <person name="Bruemmer F."/>
            <person name="Labrenz M."/>
            <person name="Spormann A.M."/>
            <person name="Op den Camp H."/>
            <person name="Overmann J."/>
            <person name="Amann R."/>
            <person name="Jetten M.S.M."/>
            <person name="Mascher T."/>
            <person name="Medema M.H."/>
            <person name="Devos D.P."/>
            <person name="Kaster A.-K."/>
            <person name="Ovreas L."/>
            <person name="Rohde M."/>
            <person name="Galperin M.Y."/>
            <person name="Jogler C."/>
        </authorList>
    </citation>
    <scope>NUCLEOTIDE SEQUENCE [LARGE SCALE GENOMIC DNA]</scope>
    <source>
        <strain evidence="1 2">K22_7</strain>
    </source>
</reference>
<evidence type="ECO:0000313" key="1">
    <source>
        <dbReference type="EMBL" id="QDT02909.1"/>
    </source>
</evidence>
<dbReference type="KEGG" id="rlc:K227x_12880"/>
<accession>A0A517N6Y2</accession>
<dbReference type="GO" id="GO:0003677">
    <property type="term" value="F:DNA binding"/>
    <property type="evidence" value="ECO:0007669"/>
    <property type="project" value="InterPro"/>
</dbReference>
<sequence>MVNRKQRLKRLPAECYLGHAWVHWTFAIQDRKEGWLDARFLYKFRELLTHVAFRDQIACPIFCLMPDHMHLLWCGLAESSDQILAAKHLRSDLNDCFRRIGYQLQTQAYDHVLKDDELELGAIEAVAEYIARNPERKKLVGVDQFAKYPYTNCLLPGYPQLRLFQADSWNRVWRTLSFLKRTNCHRFPDPKYANRS</sequence>
<name>A0A517N6Y2_9BACT</name>
<dbReference type="AlphaFoldDB" id="A0A517N6Y2"/>
<dbReference type="OrthoDB" id="265394at2"/>
<dbReference type="GO" id="GO:0006313">
    <property type="term" value="P:DNA transposition"/>
    <property type="evidence" value="ECO:0007669"/>
    <property type="project" value="InterPro"/>
</dbReference>
<keyword evidence="2" id="KW-1185">Reference proteome</keyword>
<dbReference type="GO" id="GO:0004803">
    <property type="term" value="F:transposase activity"/>
    <property type="evidence" value="ECO:0007669"/>
    <property type="project" value="InterPro"/>
</dbReference>
<evidence type="ECO:0000313" key="2">
    <source>
        <dbReference type="Proteomes" id="UP000318538"/>
    </source>
</evidence>
<dbReference type="InterPro" id="IPR036515">
    <property type="entry name" value="Transposase_17_sf"/>
</dbReference>
<gene>
    <name evidence="1" type="ORF">K227x_12880</name>
</gene>
<dbReference type="Proteomes" id="UP000318538">
    <property type="component" value="Chromosome"/>
</dbReference>